<sequence length="88" mass="10341">MEEEKHHQGLFRHHHKEDDNSSLDYPAVDNNPLIMTRKRRSTSMMSTLHEKHMEKKDPEHAHEHKLEEEIGAAAAASWSRRICHLRAP</sequence>
<gene>
    <name evidence="3" type="ORF">RHGRI_004377</name>
</gene>
<organism evidence="3 4">
    <name type="scientific">Rhododendron griersonianum</name>
    <dbReference type="NCBI Taxonomy" id="479676"/>
    <lineage>
        <taxon>Eukaryota</taxon>
        <taxon>Viridiplantae</taxon>
        <taxon>Streptophyta</taxon>
        <taxon>Embryophyta</taxon>
        <taxon>Tracheophyta</taxon>
        <taxon>Spermatophyta</taxon>
        <taxon>Magnoliopsida</taxon>
        <taxon>eudicotyledons</taxon>
        <taxon>Gunneridae</taxon>
        <taxon>Pentapetalae</taxon>
        <taxon>asterids</taxon>
        <taxon>Ericales</taxon>
        <taxon>Ericaceae</taxon>
        <taxon>Ericoideae</taxon>
        <taxon>Rhodoreae</taxon>
        <taxon>Rhododendron</taxon>
    </lineage>
</organism>
<keyword evidence="4" id="KW-1185">Reference proteome</keyword>
<evidence type="ECO:0000313" key="4">
    <source>
        <dbReference type="Proteomes" id="UP000823749"/>
    </source>
</evidence>
<dbReference type="Proteomes" id="UP000823749">
    <property type="component" value="Chromosome 2"/>
</dbReference>
<reference evidence="3" key="1">
    <citation type="submission" date="2020-08" db="EMBL/GenBank/DDBJ databases">
        <title>Plant Genome Project.</title>
        <authorList>
            <person name="Zhang R.-G."/>
        </authorList>
    </citation>
    <scope>NUCLEOTIDE SEQUENCE</scope>
    <source>
        <strain evidence="3">WSP0</strain>
        <tissue evidence="3">Leaf</tissue>
    </source>
</reference>
<evidence type="ECO:0000256" key="2">
    <source>
        <dbReference type="SAM" id="MobiDB-lite"/>
    </source>
</evidence>
<feature type="region of interest" description="Disordered" evidence="2">
    <location>
        <begin position="1"/>
        <end position="64"/>
    </location>
</feature>
<evidence type="ECO:0000313" key="3">
    <source>
        <dbReference type="EMBL" id="KAG5561330.1"/>
    </source>
</evidence>
<protein>
    <submittedName>
        <fullName evidence="3">Uncharacterized protein</fullName>
    </submittedName>
</protein>
<name>A0AAV6L9E8_9ERIC</name>
<dbReference type="InterPro" id="IPR003496">
    <property type="entry name" value="ABA_WDS"/>
</dbReference>
<dbReference type="Pfam" id="PF02496">
    <property type="entry name" value="ABA_WDS"/>
    <property type="match status" value="1"/>
</dbReference>
<feature type="compositionally biased region" description="Basic and acidic residues" evidence="2">
    <location>
        <begin position="48"/>
        <end position="64"/>
    </location>
</feature>
<accession>A0AAV6L9E8</accession>
<comment type="similarity">
    <text evidence="1">Belongs to the abscisic acid and water stress-induced protein family.</text>
</comment>
<evidence type="ECO:0000256" key="1">
    <source>
        <dbReference type="ARBA" id="ARBA00007160"/>
    </source>
</evidence>
<proteinExistence type="inferred from homology"/>
<dbReference type="AlphaFoldDB" id="A0AAV6L9E8"/>
<comment type="caution">
    <text evidence="3">The sequence shown here is derived from an EMBL/GenBank/DDBJ whole genome shotgun (WGS) entry which is preliminary data.</text>
</comment>
<dbReference type="EMBL" id="JACTNZ010000002">
    <property type="protein sequence ID" value="KAG5561330.1"/>
    <property type="molecule type" value="Genomic_DNA"/>
</dbReference>